<dbReference type="EMBL" id="LAZR01031731">
    <property type="protein sequence ID" value="KKL52889.1"/>
    <property type="molecule type" value="Genomic_DNA"/>
</dbReference>
<name>A0A0F9CUN6_9ZZZZ</name>
<accession>A0A0F9CUN6</accession>
<organism evidence="4">
    <name type="scientific">marine sediment metagenome</name>
    <dbReference type="NCBI Taxonomy" id="412755"/>
    <lineage>
        <taxon>unclassified sequences</taxon>
        <taxon>metagenomes</taxon>
        <taxon>ecological metagenomes</taxon>
    </lineage>
</organism>
<keyword evidence="2" id="KW-1133">Transmembrane helix</keyword>
<dbReference type="AlphaFoldDB" id="A0A0F9CUN6"/>
<feature type="coiled-coil region" evidence="1">
    <location>
        <begin position="19"/>
        <end position="46"/>
    </location>
</feature>
<evidence type="ECO:0000256" key="1">
    <source>
        <dbReference type="SAM" id="Coils"/>
    </source>
</evidence>
<evidence type="ECO:0000313" key="4">
    <source>
        <dbReference type="EMBL" id="KKL52889.1"/>
    </source>
</evidence>
<keyword evidence="2" id="KW-0812">Transmembrane</keyword>
<keyword evidence="2" id="KW-0472">Membrane</keyword>
<feature type="transmembrane region" description="Helical" evidence="2">
    <location>
        <begin position="77"/>
        <end position="96"/>
    </location>
</feature>
<keyword evidence="1" id="KW-0175">Coiled coil</keyword>
<evidence type="ECO:0000259" key="3">
    <source>
        <dbReference type="Pfam" id="PF13490"/>
    </source>
</evidence>
<feature type="domain" description="Putative zinc-finger" evidence="3">
    <location>
        <begin position="3"/>
        <end position="36"/>
    </location>
</feature>
<dbReference type="Pfam" id="PF13490">
    <property type="entry name" value="zf-HC2"/>
    <property type="match status" value="1"/>
</dbReference>
<reference evidence="4" key="1">
    <citation type="journal article" date="2015" name="Nature">
        <title>Complex archaea that bridge the gap between prokaryotes and eukaryotes.</title>
        <authorList>
            <person name="Spang A."/>
            <person name="Saw J.H."/>
            <person name="Jorgensen S.L."/>
            <person name="Zaremba-Niedzwiedzka K."/>
            <person name="Martijn J."/>
            <person name="Lind A.E."/>
            <person name="van Eijk R."/>
            <person name="Schleper C."/>
            <person name="Guy L."/>
            <person name="Ettema T.J."/>
        </authorList>
    </citation>
    <scope>NUCLEOTIDE SEQUENCE</scope>
</reference>
<dbReference type="Gene3D" id="1.10.10.1320">
    <property type="entry name" value="Anti-sigma factor, zinc-finger domain"/>
    <property type="match status" value="1"/>
</dbReference>
<feature type="transmembrane region" description="Helical" evidence="2">
    <location>
        <begin position="108"/>
        <end position="131"/>
    </location>
</feature>
<dbReference type="InterPro" id="IPR027383">
    <property type="entry name" value="Znf_put"/>
</dbReference>
<dbReference type="InterPro" id="IPR041916">
    <property type="entry name" value="Anti_sigma_zinc_sf"/>
</dbReference>
<gene>
    <name evidence="4" type="ORF">LCGC14_2280940</name>
</gene>
<sequence>MSCEEFEPMVTGYLDGELAADQRDRLERHLESCKNCKRELAELTTLKESLTMIKFKEPPDEELERYWRSVYNRLERGVGWILFSIGAIILLCYGAFRLLEGVIKDPTIALVLKVGVVALVFGVVILFVSLLRERLTVRKVDKYSKEIQR</sequence>
<protein>
    <recommendedName>
        <fullName evidence="3">Putative zinc-finger domain-containing protein</fullName>
    </recommendedName>
</protein>
<proteinExistence type="predicted"/>
<comment type="caution">
    <text evidence="4">The sequence shown here is derived from an EMBL/GenBank/DDBJ whole genome shotgun (WGS) entry which is preliminary data.</text>
</comment>
<evidence type="ECO:0000256" key="2">
    <source>
        <dbReference type="SAM" id="Phobius"/>
    </source>
</evidence>